<evidence type="ECO:0000313" key="1">
    <source>
        <dbReference type="EMBL" id="KAK5578627.1"/>
    </source>
</evidence>
<evidence type="ECO:0000313" key="2">
    <source>
        <dbReference type="Proteomes" id="UP001344447"/>
    </source>
</evidence>
<protein>
    <submittedName>
        <fullName evidence="1">Uncharacterized protein</fullName>
    </submittedName>
</protein>
<comment type="caution">
    <text evidence="1">The sequence shown here is derived from an EMBL/GenBank/DDBJ whole genome shotgun (WGS) entry which is preliminary data.</text>
</comment>
<name>A0AAN7TQU2_9MYCE</name>
<organism evidence="1 2">
    <name type="scientific">Dictyostelium firmibasis</name>
    <dbReference type="NCBI Taxonomy" id="79012"/>
    <lineage>
        <taxon>Eukaryota</taxon>
        <taxon>Amoebozoa</taxon>
        <taxon>Evosea</taxon>
        <taxon>Eumycetozoa</taxon>
        <taxon>Dictyostelia</taxon>
        <taxon>Dictyosteliales</taxon>
        <taxon>Dictyosteliaceae</taxon>
        <taxon>Dictyostelium</taxon>
    </lineage>
</organism>
<gene>
    <name evidence="1" type="ORF">RB653_008299</name>
</gene>
<dbReference type="AlphaFoldDB" id="A0AAN7TQU2"/>
<dbReference type="EMBL" id="JAVFKY010000003">
    <property type="protein sequence ID" value="KAK5578627.1"/>
    <property type="molecule type" value="Genomic_DNA"/>
</dbReference>
<keyword evidence="2" id="KW-1185">Reference proteome</keyword>
<dbReference type="Proteomes" id="UP001344447">
    <property type="component" value="Unassembled WGS sequence"/>
</dbReference>
<reference evidence="1 2" key="1">
    <citation type="submission" date="2023-11" db="EMBL/GenBank/DDBJ databases">
        <title>Dfirmibasis_genome.</title>
        <authorList>
            <person name="Edelbroek B."/>
            <person name="Kjellin J."/>
            <person name="Jerlstrom-Hultqvist J."/>
            <person name="Soderbom F."/>
        </authorList>
    </citation>
    <scope>NUCLEOTIDE SEQUENCE [LARGE SCALE GENOMIC DNA]</scope>
    <source>
        <strain evidence="1 2">TNS-C-14</strain>
    </source>
</reference>
<accession>A0AAN7TQU2</accession>
<proteinExistence type="predicted"/>
<sequence length="346" mass="41168">MFKSSISLLIRKTPKTLILETKPSQKTKKPRKRLSLIKLKESVEAKNPVVQYRDKIVSRVKKRFCEVSMEQQIELFKKALKSCGGEQISDIYNYSYDKFTKSPEGTFIFGYYSGSIVGMCYSLFPDYKWVPWLFKRNSDRSWRKQKADYNYYDEIIWYAALNDITESNLDKWYDISIPKFKEACKTKIDCEEMRNFIQKAYPHHKFYKFKFCYAPISIWDDPNVIADYRKFLYQTTGFKMMEQFYLLSPCRIKKLYGGSLLKKLNGSQYQLYRLIFPEFPWVEEYLHPDFIKKLASPPPKEPKKISSFAQFFDLGPTQRIATTFDIPEKEIQKNLSDMIENNLNLQ</sequence>